<dbReference type="SUPFAM" id="SSF56112">
    <property type="entry name" value="Protein kinase-like (PK-like)"/>
    <property type="match status" value="1"/>
</dbReference>
<dbReference type="Pfam" id="PF03881">
    <property type="entry name" value="Fructosamin_kin"/>
    <property type="match status" value="1"/>
</dbReference>
<organism evidence="3 4">
    <name type="scientific">endosymbiont of Escarpia spicata</name>
    <dbReference type="NCBI Taxonomy" id="2200908"/>
    <lineage>
        <taxon>Bacteria</taxon>
        <taxon>Pseudomonadati</taxon>
        <taxon>Pseudomonadota</taxon>
        <taxon>Gammaproteobacteria</taxon>
        <taxon>sulfur-oxidizing symbionts</taxon>
    </lineage>
</organism>
<evidence type="ECO:0000313" key="4">
    <source>
        <dbReference type="Proteomes" id="UP000254771"/>
    </source>
</evidence>
<dbReference type="PIRSF" id="PIRSF006221">
    <property type="entry name" value="Ketosamine-3-kinase"/>
    <property type="match status" value="1"/>
</dbReference>
<evidence type="ECO:0008006" key="5">
    <source>
        <dbReference type="Google" id="ProtNLM"/>
    </source>
</evidence>
<protein>
    <recommendedName>
        <fullName evidence="5">Fructosamine kinase family protein</fullName>
    </recommendedName>
</protein>
<name>A0A370DF77_9GAMM</name>
<dbReference type="Proteomes" id="UP000254771">
    <property type="component" value="Unassembled WGS sequence"/>
</dbReference>
<dbReference type="EMBL" id="QFXE01000020">
    <property type="protein sequence ID" value="RDH83210.1"/>
    <property type="molecule type" value="Genomic_DNA"/>
</dbReference>
<keyword evidence="4" id="KW-1185">Reference proteome</keyword>
<evidence type="ECO:0000313" key="3">
    <source>
        <dbReference type="EMBL" id="RDH83210.1"/>
    </source>
</evidence>
<keyword evidence="2" id="KW-0418">Kinase</keyword>
<dbReference type="Gene3D" id="3.90.1200.10">
    <property type="match status" value="1"/>
</dbReference>
<dbReference type="InterPro" id="IPR011009">
    <property type="entry name" value="Kinase-like_dom_sf"/>
</dbReference>
<dbReference type="Gene3D" id="3.30.200.20">
    <property type="entry name" value="Phosphorylase Kinase, domain 1"/>
    <property type="match status" value="1"/>
</dbReference>
<comment type="similarity">
    <text evidence="1 2">Belongs to the fructosamine kinase family.</text>
</comment>
<keyword evidence="2" id="KW-0808">Transferase</keyword>
<dbReference type="GO" id="GO:0016301">
    <property type="term" value="F:kinase activity"/>
    <property type="evidence" value="ECO:0007669"/>
    <property type="project" value="UniProtKB-UniRule"/>
</dbReference>
<sequence>MPNWQSIVDHIGEAIGEPFSPATPRSVGGGCINSAVKLQDAERTVFVKFNRAALLDMFEAESAGLDEMAATGTIRIPQPYCSGVVDGQAYLAMEYLELGRSGSEGAALAGRQLAEMHRTVQPEFGWWRDNTIGSTFQSNTPDESWPLFWQRRRLSFQLELAGRNGQGGALQRMGERLLLACPALLDHSPKASLLHGDLWGGNLAYDLQGNPVIFDPAVYFGDREADLAMTELFGGFGGDFYAAYHEAWPLDPGYSTRKTLYNLYHILNHLNLFGGGYLGQASGMMERLLAELG</sequence>
<evidence type="ECO:0000256" key="2">
    <source>
        <dbReference type="PIRNR" id="PIRNR006221"/>
    </source>
</evidence>
<dbReference type="InterPro" id="IPR016477">
    <property type="entry name" value="Fructo-/Ketosamine-3-kinase"/>
</dbReference>
<reference evidence="3 4" key="1">
    <citation type="journal article" date="2018" name="ISME J.">
        <title>Endosymbiont genomes yield clues of tubeworm success.</title>
        <authorList>
            <person name="Li Y."/>
            <person name="Liles M.R."/>
            <person name="Halanych K.M."/>
        </authorList>
    </citation>
    <scope>NUCLEOTIDE SEQUENCE [LARGE SCALE GENOMIC DNA]</scope>
    <source>
        <strain evidence="3">A1462</strain>
    </source>
</reference>
<comment type="caution">
    <text evidence="3">The sequence shown here is derived from an EMBL/GenBank/DDBJ whole genome shotgun (WGS) entry which is preliminary data.</text>
</comment>
<dbReference type="PANTHER" id="PTHR12149:SF8">
    <property type="entry name" value="PROTEIN-RIBULOSAMINE 3-KINASE"/>
    <property type="match status" value="1"/>
</dbReference>
<evidence type="ECO:0000256" key="1">
    <source>
        <dbReference type="ARBA" id="ARBA00009460"/>
    </source>
</evidence>
<accession>A0A370DF77</accession>
<dbReference type="AlphaFoldDB" id="A0A370DF77"/>
<dbReference type="PANTHER" id="PTHR12149">
    <property type="entry name" value="FRUCTOSAMINE 3 KINASE-RELATED PROTEIN"/>
    <property type="match status" value="1"/>
</dbReference>
<proteinExistence type="inferred from homology"/>
<gene>
    <name evidence="3" type="ORF">DIZ78_14510</name>
</gene>